<sequence length="135" mass="15085">MAYWLLKTEPNEFSWDDLVRDGSTVWNGVTNAQALINLRAMQLEDQCLIYHSGDVRAAVGIAQVSRTAYPDPSSDNPKHVVVEIEPVVALKQPVTLVQIKAEPSLADWMLVRQSRLSVVACSPEQWAWVIDQAAR</sequence>
<evidence type="ECO:0000259" key="1">
    <source>
        <dbReference type="Pfam" id="PF01878"/>
    </source>
</evidence>
<dbReference type="InterPro" id="IPR002740">
    <property type="entry name" value="EVE_domain"/>
</dbReference>
<comment type="caution">
    <text evidence="2">The sequence shown here is derived from an EMBL/GenBank/DDBJ whole genome shotgun (WGS) entry which is preliminary data.</text>
</comment>
<evidence type="ECO:0000313" key="2">
    <source>
        <dbReference type="EMBL" id="KPL80181.1"/>
    </source>
</evidence>
<dbReference type="PANTHER" id="PTHR14087:SF7">
    <property type="entry name" value="THYMOCYTE NUCLEAR PROTEIN 1"/>
    <property type="match status" value="1"/>
</dbReference>
<dbReference type="RefSeq" id="WP_054537057.1">
    <property type="nucleotide sequence ID" value="NZ_LGKP01000040.1"/>
</dbReference>
<proteinExistence type="predicted"/>
<dbReference type="Gene3D" id="3.10.590.10">
    <property type="entry name" value="ph1033 like domains"/>
    <property type="match status" value="1"/>
</dbReference>
<feature type="domain" description="EVE" evidence="1">
    <location>
        <begin position="2"/>
        <end position="131"/>
    </location>
</feature>
<dbReference type="InterPro" id="IPR047197">
    <property type="entry name" value="THYN1-like_EVE"/>
</dbReference>
<dbReference type="Pfam" id="PF01878">
    <property type="entry name" value="EVE"/>
    <property type="match status" value="1"/>
</dbReference>
<protein>
    <submittedName>
        <fullName evidence="2">Ubiquinol-cytochrome C reductase</fullName>
    </submittedName>
</protein>
<keyword evidence="3" id="KW-1185">Reference proteome</keyword>
<accession>A0A0P6XJH9</accession>
<organism evidence="2 3">
    <name type="scientific">Herpetosiphon geysericola</name>
    <dbReference type="NCBI Taxonomy" id="70996"/>
    <lineage>
        <taxon>Bacteria</taxon>
        <taxon>Bacillati</taxon>
        <taxon>Chloroflexota</taxon>
        <taxon>Chloroflexia</taxon>
        <taxon>Herpetosiphonales</taxon>
        <taxon>Herpetosiphonaceae</taxon>
        <taxon>Herpetosiphon</taxon>
    </lineage>
</organism>
<dbReference type="STRING" id="70996.SE18_24265"/>
<gene>
    <name evidence="2" type="ORF">SE18_24265</name>
</gene>
<dbReference type="SUPFAM" id="SSF88697">
    <property type="entry name" value="PUA domain-like"/>
    <property type="match status" value="1"/>
</dbReference>
<dbReference type="Proteomes" id="UP000050277">
    <property type="component" value="Unassembled WGS sequence"/>
</dbReference>
<dbReference type="EMBL" id="LGKP01000040">
    <property type="protein sequence ID" value="KPL80181.1"/>
    <property type="molecule type" value="Genomic_DNA"/>
</dbReference>
<dbReference type="AlphaFoldDB" id="A0A0P6XJH9"/>
<reference evidence="2 3" key="1">
    <citation type="submission" date="2015-07" db="EMBL/GenBank/DDBJ databases">
        <title>Whole genome sequence of Herpetosiphon geysericola DSM 7119.</title>
        <authorList>
            <person name="Hemp J."/>
            <person name="Ward L.M."/>
            <person name="Pace L.A."/>
            <person name="Fischer W.W."/>
        </authorList>
    </citation>
    <scope>NUCLEOTIDE SEQUENCE [LARGE SCALE GENOMIC DNA]</scope>
    <source>
        <strain evidence="2 3">DSM 7119</strain>
    </source>
</reference>
<dbReference type="PANTHER" id="PTHR14087">
    <property type="entry name" value="THYMOCYTE NUCLEAR PROTEIN 1"/>
    <property type="match status" value="1"/>
</dbReference>
<dbReference type="OrthoDB" id="9791347at2"/>
<name>A0A0P6XJH9_9CHLR</name>
<dbReference type="CDD" id="cd21133">
    <property type="entry name" value="EVE"/>
    <property type="match status" value="1"/>
</dbReference>
<dbReference type="InterPro" id="IPR052181">
    <property type="entry name" value="5hmC_binding"/>
</dbReference>
<evidence type="ECO:0000313" key="3">
    <source>
        <dbReference type="Proteomes" id="UP000050277"/>
    </source>
</evidence>
<dbReference type="InterPro" id="IPR015947">
    <property type="entry name" value="PUA-like_sf"/>
</dbReference>
<dbReference type="PATRIC" id="fig|70996.4.peg.4972"/>